<evidence type="ECO:0000256" key="3">
    <source>
        <dbReference type="ARBA" id="ARBA00023136"/>
    </source>
</evidence>
<name>U5MSB5_CLOSA</name>
<dbReference type="HOGENOM" id="CLU_009289_6_0_9"/>
<dbReference type="KEGG" id="csb:CLSA_c27330"/>
<evidence type="ECO:0000313" key="7">
    <source>
        <dbReference type="Proteomes" id="UP000017118"/>
    </source>
</evidence>
<dbReference type="Gene3D" id="3.30.10.20">
    <property type="match status" value="2"/>
</dbReference>
<gene>
    <name evidence="6" type="primary">spoVD</name>
    <name evidence="6" type="ORF">CLSA_c27330</name>
</gene>
<comment type="subcellular location">
    <subcellularLocation>
        <location evidence="1">Membrane</location>
    </subcellularLocation>
</comment>
<organism evidence="6 7">
    <name type="scientific">Clostridium saccharobutylicum DSM 13864</name>
    <dbReference type="NCBI Taxonomy" id="1345695"/>
    <lineage>
        <taxon>Bacteria</taxon>
        <taxon>Bacillati</taxon>
        <taxon>Bacillota</taxon>
        <taxon>Clostridia</taxon>
        <taxon>Eubacteriales</taxon>
        <taxon>Clostridiaceae</taxon>
        <taxon>Clostridium</taxon>
    </lineage>
</organism>
<dbReference type="GO" id="GO:0005886">
    <property type="term" value="C:plasma membrane"/>
    <property type="evidence" value="ECO:0007669"/>
    <property type="project" value="TreeGrafter"/>
</dbReference>
<dbReference type="EMBL" id="CP006721">
    <property type="protein sequence ID" value="AGX43704.1"/>
    <property type="molecule type" value="Genomic_DNA"/>
</dbReference>
<keyword evidence="3 4" id="KW-0472">Membrane</keyword>
<dbReference type="Proteomes" id="UP000017118">
    <property type="component" value="Chromosome"/>
</dbReference>
<dbReference type="GO" id="GO:0071555">
    <property type="term" value="P:cell wall organization"/>
    <property type="evidence" value="ECO:0007669"/>
    <property type="project" value="TreeGrafter"/>
</dbReference>
<comment type="similarity">
    <text evidence="2">Belongs to the transpeptidase family.</text>
</comment>
<evidence type="ECO:0000259" key="5">
    <source>
        <dbReference type="PROSITE" id="PS51178"/>
    </source>
</evidence>
<dbReference type="InterPro" id="IPR036138">
    <property type="entry name" value="PBP_dimer_sf"/>
</dbReference>
<dbReference type="Pfam" id="PF03717">
    <property type="entry name" value="PBP_dimer"/>
    <property type="match status" value="1"/>
</dbReference>
<keyword evidence="7" id="KW-1185">Reference proteome</keyword>
<dbReference type="SUPFAM" id="SSF54184">
    <property type="entry name" value="Penicillin-binding protein 2x (pbp-2x), c-terminal domain"/>
    <property type="match status" value="2"/>
</dbReference>
<dbReference type="InterPro" id="IPR011927">
    <property type="entry name" value="SpoVD_pbp"/>
</dbReference>
<dbReference type="InterPro" id="IPR012338">
    <property type="entry name" value="Beta-lactam/transpept-like"/>
</dbReference>
<dbReference type="AlphaFoldDB" id="U5MSB5"/>
<dbReference type="Gene3D" id="3.40.710.10">
    <property type="entry name" value="DD-peptidase/beta-lactamase superfamily"/>
    <property type="match status" value="1"/>
</dbReference>
<dbReference type="InterPro" id="IPR005543">
    <property type="entry name" value="PASTA_dom"/>
</dbReference>
<protein>
    <submittedName>
        <fullName evidence="6">Stage V sporulation protein D</fullName>
    </submittedName>
</protein>
<dbReference type="Pfam" id="PF03793">
    <property type="entry name" value="PASTA"/>
    <property type="match status" value="2"/>
</dbReference>
<dbReference type="InterPro" id="IPR001460">
    <property type="entry name" value="PCN-bd_Tpept"/>
</dbReference>
<feature type="domain" description="PASTA" evidence="5">
    <location>
        <begin position="629"/>
        <end position="689"/>
    </location>
</feature>
<evidence type="ECO:0000313" key="6">
    <source>
        <dbReference type="EMBL" id="AGX43704.1"/>
    </source>
</evidence>
<dbReference type="PATRIC" id="fig|1345695.3.peg.2711"/>
<dbReference type="SUPFAM" id="SSF56601">
    <property type="entry name" value="beta-lactamase/transpeptidase-like"/>
    <property type="match status" value="1"/>
</dbReference>
<accession>U5MSB5</accession>
<feature type="domain" description="PASTA" evidence="5">
    <location>
        <begin position="693"/>
        <end position="752"/>
    </location>
</feature>
<dbReference type="Gene3D" id="3.30.450.330">
    <property type="match status" value="1"/>
</dbReference>
<evidence type="ECO:0000256" key="4">
    <source>
        <dbReference type="SAM" id="Phobius"/>
    </source>
</evidence>
<dbReference type="SMART" id="SM00740">
    <property type="entry name" value="PASTA"/>
    <property type="match status" value="2"/>
</dbReference>
<sequence>MGEEKLKKKNNKDRAKMRRRMSAIVFALTFVFAILTIRLSYIMIVKRADYAARAEEQWTSEVKIDAIRGRILDTNGKELAVSANVYRVDFDLNSIRAYFDLTKLSKDEIEHLKGIGISISADQTKLSTSDIAPLIAKALNLDVAEVQKKLDTKLPSGAAAGSATLVRRIEKEQADKVKELKIHGVIVSPDTKRYYPNNNFLAHVLGSTNIDGKGLTGVELQYNSYLAGVPGMKIAELDKNNRDLPYTISQFTSPVNGKDVTLTIDENIQNFAEKIAQQAYEDNKAKAVSILVMDPKTGEVLAMVNKPDFDPNNPYDGADKFDGANQSDKLQKMWRNRLVNDTFEPGSIFKVITAITGLEENVVNKDTQFVDNGSISVGGITPKCWKPGGHGVQNFPEIIQNSCNVGFVELGQMIGKEKLCTSIDKFGFGKLSGIDLPGEAKGIVKPVNKVSDADLATIAFGQTNTVNSVQYMAAFNAVANGGTLIEPHVMKEVTHTDENDVKIVDDTFKPKTSTVASAEKTAELRSYLERVITGGSGTGTFIEGYHIGGKTGTAQKVINGRYEDGKYISSFVGMAPVSDPKVTVMVTVDEPSNGAYYAAQVAVPYGKPLFTDIFNYLNSKFSDENSNQITRDVVIPEIRGMKLEDAKKALKDAKLDFNIDGAGDTVVSVKPYPGYSVKEGAKINLYTTGDATYNNNVVMPDVRGYSKDDATKLLTSLGITPTFDGTGMVIDQDVAEGEVVTKGTSVKLSLKQDYKD</sequence>
<dbReference type="SUPFAM" id="SSF56519">
    <property type="entry name" value="Penicillin binding protein dimerisation domain"/>
    <property type="match status" value="1"/>
</dbReference>
<dbReference type="PANTHER" id="PTHR30627:SF1">
    <property type="entry name" value="PEPTIDOGLYCAN D,D-TRANSPEPTIDASE FTSI"/>
    <property type="match status" value="1"/>
</dbReference>
<dbReference type="eggNOG" id="COG0768">
    <property type="taxonomic scope" value="Bacteria"/>
</dbReference>
<dbReference type="Pfam" id="PF00905">
    <property type="entry name" value="Transpeptidase"/>
    <property type="match status" value="1"/>
</dbReference>
<proteinExistence type="inferred from homology"/>
<dbReference type="GO" id="GO:0008658">
    <property type="term" value="F:penicillin binding"/>
    <property type="evidence" value="ECO:0007669"/>
    <property type="project" value="InterPro"/>
</dbReference>
<dbReference type="InterPro" id="IPR050515">
    <property type="entry name" value="Beta-lactam/transpept"/>
</dbReference>
<dbReference type="Gene3D" id="3.90.1310.10">
    <property type="entry name" value="Penicillin-binding protein 2a (Domain 2)"/>
    <property type="match status" value="1"/>
</dbReference>
<evidence type="ECO:0000256" key="1">
    <source>
        <dbReference type="ARBA" id="ARBA00004370"/>
    </source>
</evidence>
<dbReference type="PROSITE" id="PS51178">
    <property type="entry name" value="PASTA"/>
    <property type="match status" value="2"/>
</dbReference>
<reference evidence="6 7" key="1">
    <citation type="journal article" date="2013" name="Genome Announc.">
        <title>Complete Genome Sequence of the Solvent Producer Clostridium saccharobutylicum NCP262 (DSM 13864).</title>
        <authorList>
            <person name="Poehlein A."/>
            <person name="Hartwich K."/>
            <person name="Krabben P."/>
            <person name="Ehrenreich A."/>
            <person name="Liebl W."/>
            <person name="Durre P."/>
            <person name="Gottschalk G."/>
            <person name="Daniel R."/>
        </authorList>
    </citation>
    <scope>NUCLEOTIDE SEQUENCE [LARGE SCALE GENOMIC DNA]</scope>
    <source>
        <strain evidence="6">DSM 13864</strain>
    </source>
</reference>
<dbReference type="CDD" id="cd06575">
    <property type="entry name" value="PASTA_Pbp2x-like_2"/>
    <property type="match status" value="1"/>
</dbReference>
<dbReference type="CDD" id="cd06576">
    <property type="entry name" value="PASTA_Pbp2x-like_1"/>
    <property type="match status" value="1"/>
</dbReference>
<dbReference type="NCBIfam" id="TIGR02214">
    <property type="entry name" value="spoVD_pbp"/>
    <property type="match status" value="1"/>
</dbReference>
<feature type="transmembrane region" description="Helical" evidence="4">
    <location>
        <begin position="21"/>
        <end position="44"/>
    </location>
</feature>
<dbReference type="PANTHER" id="PTHR30627">
    <property type="entry name" value="PEPTIDOGLYCAN D,D-TRANSPEPTIDASE"/>
    <property type="match status" value="1"/>
</dbReference>
<keyword evidence="4" id="KW-1133">Transmembrane helix</keyword>
<keyword evidence="4" id="KW-0812">Transmembrane</keyword>
<dbReference type="InterPro" id="IPR005311">
    <property type="entry name" value="PBP_dimer"/>
</dbReference>
<evidence type="ECO:0000256" key="2">
    <source>
        <dbReference type="ARBA" id="ARBA00007171"/>
    </source>
</evidence>